<dbReference type="CDD" id="cd09179">
    <property type="entry name" value="PLDc_N_DEXD_a"/>
    <property type="match status" value="1"/>
</dbReference>
<dbReference type="CDD" id="cd17926">
    <property type="entry name" value="DEXHc_RE"/>
    <property type="match status" value="1"/>
</dbReference>
<evidence type="ECO:0000259" key="6">
    <source>
        <dbReference type="PROSITE" id="PS51194"/>
    </source>
</evidence>
<evidence type="ECO:0000313" key="7">
    <source>
        <dbReference type="EMBL" id="ASS37453.1"/>
    </source>
</evidence>
<dbReference type="SMART" id="SM00490">
    <property type="entry name" value="HELICc"/>
    <property type="match status" value="1"/>
</dbReference>
<keyword evidence="2" id="KW-0378">Hydrolase</keyword>
<dbReference type="Gene3D" id="3.40.50.300">
    <property type="entry name" value="P-loop containing nucleotide triphosphate hydrolases"/>
    <property type="match status" value="2"/>
</dbReference>
<keyword evidence="3" id="KW-0347">Helicase</keyword>
<sequence length="709" mass="79434">MALSDINFATSYNKAEHDIANEFYLPCMRSAEQYDRISGYFGSTIYIIAWDALKEFINNSGKMRLICSPYISEADEAALSEGYNARSSQLLADSIIKEFEAMVESPDLSAPSKLLAYLVVEGIIDVKIAIPTGSEAPAVKRLFHDKVGIFSDGQGNKVGFRGSMNETFKGLAEDGNIESIDVFPNWLDQRDKERVEEADTFFNKLWRHRISGIQIYEFPSAAKEIMRARTEGVKWEELLEEIKVSKSRALKWKPGKDPEARTPRKHQVNALETWEKNGCRGIFEHATGSGKTFTAMCAINDALKKNETVLILVPSRDLLKQWNKELRETLTELEIYYLLCGDSNTEWKKPGKLAAWSGKGEASHRIIIATMDTASSNEFIKKLSQGSHLMLVADEVHRMGSPKRRNILNIETGARLGLSATPRRYGDPVGTAALFEYFDGLIPPPFTLEDAIKSGVLTRYFYFPQRISLTDGEQQRWDEISDEIRKLMARTGNAPDGTVNIDSNPRLKQLLINRSRIVKNASGKVSLAIKVLKEKFQSGQKWIVYCDNIAQLNAVCSKARAEGFDAYEYYADMEGDRDMTLDYFSQNGGVLVSIKCLDEGVDIPSTTDALILASSQNPREFIQRRGRILRNSAGKLFAHLYDAITVPVVSENENEKGLSIISAELSRAIQFGENAENPACVTDLKNIAVDYQIEYSTIKDGGIEDDDEE</sequence>
<gene>
    <name evidence="7" type="ORF">AXF17_02540</name>
</gene>
<dbReference type="PANTHER" id="PTHR11274">
    <property type="entry name" value="RAD25/XP-B DNA REPAIR HELICASE"/>
    <property type="match status" value="1"/>
</dbReference>
<dbReference type="InterPro" id="IPR050615">
    <property type="entry name" value="ATP-dep_DNA_Helicase"/>
</dbReference>
<evidence type="ECO:0000259" key="5">
    <source>
        <dbReference type="PROSITE" id="PS51192"/>
    </source>
</evidence>
<evidence type="ECO:0000256" key="2">
    <source>
        <dbReference type="ARBA" id="ARBA00022801"/>
    </source>
</evidence>
<keyword evidence="7" id="KW-0255">Endonuclease</keyword>
<dbReference type="Proteomes" id="UP000214689">
    <property type="component" value="Chromosome"/>
</dbReference>
<evidence type="ECO:0000313" key="8">
    <source>
        <dbReference type="Proteomes" id="UP000214689"/>
    </source>
</evidence>
<dbReference type="GO" id="GO:0016787">
    <property type="term" value="F:hydrolase activity"/>
    <property type="evidence" value="ECO:0007669"/>
    <property type="project" value="UniProtKB-KW"/>
</dbReference>
<dbReference type="PROSITE" id="PS51194">
    <property type="entry name" value="HELICASE_CTER"/>
    <property type="match status" value="1"/>
</dbReference>
<dbReference type="GO" id="GO:0004386">
    <property type="term" value="F:helicase activity"/>
    <property type="evidence" value="ECO:0007669"/>
    <property type="project" value="UniProtKB-KW"/>
</dbReference>
<evidence type="ECO:0000256" key="3">
    <source>
        <dbReference type="ARBA" id="ARBA00022806"/>
    </source>
</evidence>
<dbReference type="OrthoDB" id="9802848at2"/>
<keyword evidence="4" id="KW-0067">ATP-binding</keyword>
<dbReference type="InterPro" id="IPR027417">
    <property type="entry name" value="P-loop_NTPase"/>
</dbReference>
<name>A0A223AR58_9FIRM</name>
<proteinExistence type="predicted"/>
<keyword evidence="8" id="KW-1185">Reference proteome</keyword>
<dbReference type="GO" id="GO:0005524">
    <property type="term" value="F:ATP binding"/>
    <property type="evidence" value="ECO:0007669"/>
    <property type="project" value="UniProtKB-KW"/>
</dbReference>
<organism evidence="7 8">
    <name type="scientific">Mogibacterium pumilum</name>
    <dbReference type="NCBI Taxonomy" id="86332"/>
    <lineage>
        <taxon>Bacteria</taxon>
        <taxon>Bacillati</taxon>
        <taxon>Bacillota</taxon>
        <taxon>Clostridia</taxon>
        <taxon>Peptostreptococcales</taxon>
        <taxon>Anaerovoracaceae</taxon>
        <taxon>Mogibacterium</taxon>
    </lineage>
</organism>
<dbReference type="InterPro" id="IPR014001">
    <property type="entry name" value="Helicase_ATP-bd"/>
</dbReference>
<feature type="domain" description="Helicase C-terminal" evidence="6">
    <location>
        <begin position="524"/>
        <end position="669"/>
    </location>
</feature>
<dbReference type="SMART" id="SM00487">
    <property type="entry name" value="DEXDc"/>
    <property type="match status" value="1"/>
</dbReference>
<reference evidence="8" key="1">
    <citation type="submission" date="2016-05" db="EMBL/GenBank/DDBJ databases">
        <authorList>
            <person name="Holder M.E."/>
            <person name="Ajami N.J."/>
            <person name="Petrosino J.F."/>
        </authorList>
    </citation>
    <scope>NUCLEOTIDE SEQUENCE [LARGE SCALE GENOMIC DNA]</scope>
    <source>
        <strain evidence="8">ATCC 700696</strain>
    </source>
</reference>
<evidence type="ECO:0000256" key="1">
    <source>
        <dbReference type="ARBA" id="ARBA00022741"/>
    </source>
</evidence>
<dbReference type="PANTHER" id="PTHR11274:SF0">
    <property type="entry name" value="GENERAL TRANSCRIPTION AND DNA REPAIR FACTOR IIH HELICASE SUBUNIT XPB"/>
    <property type="match status" value="1"/>
</dbReference>
<accession>A0A223AR58</accession>
<dbReference type="AlphaFoldDB" id="A0A223AR58"/>
<dbReference type="GO" id="GO:0003677">
    <property type="term" value="F:DNA binding"/>
    <property type="evidence" value="ECO:0007669"/>
    <property type="project" value="InterPro"/>
</dbReference>
<keyword evidence="7" id="KW-0540">Nuclease</keyword>
<dbReference type="SUPFAM" id="SSF52540">
    <property type="entry name" value="P-loop containing nucleoside triphosphate hydrolases"/>
    <property type="match status" value="1"/>
</dbReference>
<dbReference type="Pfam" id="PF04851">
    <property type="entry name" value="ResIII"/>
    <property type="match status" value="1"/>
</dbReference>
<keyword evidence="1" id="KW-0547">Nucleotide-binding</keyword>
<dbReference type="GO" id="GO:0004519">
    <property type="term" value="F:endonuclease activity"/>
    <property type="evidence" value="ECO:0007669"/>
    <property type="project" value="UniProtKB-KW"/>
</dbReference>
<dbReference type="InterPro" id="IPR006935">
    <property type="entry name" value="Helicase/UvrB_N"/>
</dbReference>
<dbReference type="Pfam" id="PF00271">
    <property type="entry name" value="Helicase_C"/>
    <property type="match status" value="1"/>
</dbReference>
<dbReference type="EMBL" id="CP016199">
    <property type="protein sequence ID" value="ASS37453.1"/>
    <property type="molecule type" value="Genomic_DNA"/>
</dbReference>
<evidence type="ECO:0000256" key="4">
    <source>
        <dbReference type="ARBA" id="ARBA00022840"/>
    </source>
</evidence>
<dbReference type="InterPro" id="IPR001650">
    <property type="entry name" value="Helicase_C-like"/>
</dbReference>
<dbReference type="PROSITE" id="PS51192">
    <property type="entry name" value="HELICASE_ATP_BIND_1"/>
    <property type="match status" value="1"/>
</dbReference>
<feature type="domain" description="Helicase ATP-binding" evidence="5">
    <location>
        <begin position="272"/>
        <end position="440"/>
    </location>
</feature>
<protein>
    <submittedName>
        <fullName evidence="7">Type III restriction endonuclease subunit R</fullName>
    </submittedName>
</protein>